<evidence type="ECO:0000313" key="1">
    <source>
        <dbReference type="EMBL" id="GFZ81617.1"/>
    </source>
</evidence>
<dbReference type="RefSeq" id="WP_188605211.1">
    <property type="nucleotide sequence ID" value="NZ_BMIC01000001.1"/>
</dbReference>
<evidence type="ECO:0008006" key="3">
    <source>
        <dbReference type="Google" id="ProtNLM"/>
    </source>
</evidence>
<reference evidence="1 2" key="1">
    <citation type="journal article" date="2014" name="Int. J. Syst. Evol. Microbiol.">
        <title>Complete genome sequence of Corynebacterium casei LMG S-19264T (=DSM 44701T), isolated from a smear-ripened cheese.</title>
        <authorList>
            <consortium name="US DOE Joint Genome Institute (JGI-PGF)"/>
            <person name="Walter F."/>
            <person name="Albersmeier A."/>
            <person name="Kalinowski J."/>
            <person name="Ruckert C."/>
        </authorList>
    </citation>
    <scope>NUCLEOTIDE SEQUENCE [LARGE SCALE GENOMIC DNA]</scope>
    <source>
        <strain evidence="1 2">CGMCC 1.15295</strain>
    </source>
</reference>
<organism evidence="1 2">
    <name type="scientific">Aquaticitalea lipolytica</name>
    <dbReference type="NCBI Taxonomy" id="1247562"/>
    <lineage>
        <taxon>Bacteria</taxon>
        <taxon>Pseudomonadati</taxon>
        <taxon>Bacteroidota</taxon>
        <taxon>Flavobacteriia</taxon>
        <taxon>Flavobacteriales</taxon>
        <taxon>Flavobacteriaceae</taxon>
        <taxon>Aquaticitalea</taxon>
    </lineage>
</organism>
<accession>A0A8J2XIM7</accession>
<keyword evidence="2" id="KW-1185">Reference proteome</keyword>
<name>A0A8J2XIM7_9FLAO</name>
<sequence>MNQNALIKNLPQLLNDIKSENKNIIDRAYQSILVCRDVLSELKKEVLNKGFSTVEEEIQFFKETKQIPLENLIYFSEVHSFEIQFPKIDFKSQLKAIKKKSDKINRFFLYNLDFGRYIELGQTHFDKEYYTRAHLNGTPITLSRFYFQDPEFCTARDMLLGKYNAYKSLTKHLTFKKRNVKNEMNGVARSVTNFEKLHWPFSNTDYVELLYALCSKGLGSKDNLGIVKVSEKLQQVLDFTPKDIYKTYQEVKNRKKSRTSFLDGLTASLLDEMNKSDE</sequence>
<dbReference type="InterPro" id="IPR018534">
    <property type="entry name" value="Tet_reg_excision_RteC"/>
</dbReference>
<evidence type="ECO:0000313" key="2">
    <source>
        <dbReference type="Proteomes" id="UP000598120"/>
    </source>
</evidence>
<protein>
    <recommendedName>
        <fullName evidence="3">RteC protein</fullName>
    </recommendedName>
</protein>
<proteinExistence type="predicted"/>
<gene>
    <name evidence="1" type="ORF">GCM10011531_09820</name>
</gene>
<dbReference type="Pfam" id="PF09357">
    <property type="entry name" value="RteC"/>
    <property type="match status" value="1"/>
</dbReference>
<dbReference type="EMBL" id="BMIC01000001">
    <property type="protein sequence ID" value="GFZ81617.1"/>
    <property type="molecule type" value="Genomic_DNA"/>
</dbReference>
<dbReference type="Proteomes" id="UP000598120">
    <property type="component" value="Unassembled WGS sequence"/>
</dbReference>
<dbReference type="AlphaFoldDB" id="A0A8J2XIM7"/>
<comment type="caution">
    <text evidence="1">The sequence shown here is derived from an EMBL/GenBank/DDBJ whole genome shotgun (WGS) entry which is preliminary data.</text>
</comment>